<protein>
    <submittedName>
        <fullName evidence="1">Uncharacterized protein</fullName>
    </submittedName>
</protein>
<reference evidence="1" key="2">
    <citation type="submission" date="2020-05" db="UniProtKB">
        <authorList>
            <consortium name="EnsemblMetazoa"/>
        </authorList>
    </citation>
    <scope>IDENTIFICATION</scope>
    <source>
        <strain evidence="1">A-37</strain>
    </source>
</reference>
<evidence type="ECO:0000313" key="1">
    <source>
        <dbReference type="EnsemblMetazoa" id="ACUA003915-PA"/>
    </source>
</evidence>
<evidence type="ECO:0000313" key="2">
    <source>
        <dbReference type="Proteomes" id="UP000075883"/>
    </source>
</evidence>
<dbReference type="Proteomes" id="UP000075883">
    <property type="component" value="Unassembled WGS sequence"/>
</dbReference>
<name>A0A182LWX2_9DIPT</name>
<dbReference type="EMBL" id="AXCM01006067">
    <property type="status" value="NOT_ANNOTATED_CDS"/>
    <property type="molecule type" value="Genomic_DNA"/>
</dbReference>
<dbReference type="AlphaFoldDB" id="A0A182LWX2"/>
<keyword evidence="2" id="KW-1185">Reference proteome</keyword>
<dbReference type="VEuPathDB" id="VectorBase:ACUA003915"/>
<organism evidence="1 2">
    <name type="scientific">Anopheles culicifacies</name>
    <dbReference type="NCBI Taxonomy" id="139723"/>
    <lineage>
        <taxon>Eukaryota</taxon>
        <taxon>Metazoa</taxon>
        <taxon>Ecdysozoa</taxon>
        <taxon>Arthropoda</taxon>
        <taxon>Hexapoda</taxon>
        <taxon>Insecta</taxon>
        <taxon>Pterygota</taxon>
        <taxon>Neoptera</taxon>
        <taxon>Endopterygota</taxon>
        <taxon>Diptera</taxon>
        <taxon>Nematocera</taxon>
        <taxon>Culicoidea</taxon>
        <taxon>Culicidae</taxon>
        <taxon>Anophelinae</taxon>
        <taxon>Anopheles</taxon>
        <taxon>culicifacies species complex</taxon>
    </lineage>
</organism>
<reference evidence="2" key="1">
    <citation type="submission" date="2013-09" db="EMBL/GenBank/DDBJ databases">
        <title>The Genome Sequence of Anopheles culicifacies species A.</title>
        <authorList>
            <consortium name="The Broad Institute Genomics Platform"/>
            <person name="Neafsey D.E."/>
            <person name="Besansky N."/>
            <person name="Howell P."/>
            <person name="Walton C."/>
            <person name="Young S.K."/>
            <person name="Zeng Q."/>
            <person name="Gargeya S."/>
            <person name="Fitzgerald M."/>
            <person name="Haas B."/>
            <person name="Abouelleil A."/>
            <person name="Allen A.W."/>
            <person name="Alvarado L."/>
            <person name="Arachchi H.M."/>
            <person name="Berlin A.M."/>
            <person name="Chapman S.B."/>
            <person name="Gainer-Dewar J."/>
            <person name="Goldberg J."/>
            <person name="Griggs A."/>
            <person name="Gujja S."/>
            <person name="Hansen M."/>
            <person name="Howarth C."/>
            <person name="Imamovic A."/>
            <person name="Ireland A."/>
            <person name="Larimer J."/>
            <person name="McCowan C."/>
            <person name="Murphy C."/>
            <person name="Pearson M."/>
            <person name="Poon T.W."/>
            <person name="Priest M."/>
            <person name="Roberts A."/>
            <person name="Saif S."/>
            <person name="Shea T."/>
            <person name="Sisk P."/>
            <person name="Sykes S."/>
            <person name="Wortman J."/>
            <person name="Nusbaum C."/>
            <person name="Birren B."/>
        </authorList>
    </citation>
    <scope>NUCLEOTIDE SEQUENCE [LARGE SCALE GENOMIC DNA]</scope>
    <source>
        <strain evidence="2">A-37</strain>
    </source>
</reference>
<dbReference type="EnsemblMetazoa" id="ACUA003915-RA">
    <property type="protein sequence ID" value="ACUA003915-PA"/>
    <property type="gene ID" value="ACUA003915"/>
</dbReference>
<proteinExistence type="predicted"/>
<sequence>MKQNNILNRSVGRTFDFWLQFCSVTEATASTTFVECQIHGEGRSANANSMVGQRIANSLLKRSAFSSALNVLPNEATTATATLLEPTIQQQQQQAINEQFSHARPYTDVPGPKGLPMIGNSWRFAPIIASSPVPADFKIMKTVTIQGHGHHNHTPSKPSSGFFRSIIYATQAASPPNN</sequence>
<accession>A0A182LWX2</accession>
<dbReference type="STRING" id="139723.A0A182LWX2"/>